<evidence type="ECO:0000313" key="2">
    <source>
        <dbReference type="EMBL" id="OAG43200.1"/>
    </source>
</evidence>
<dbReference type="SMART" id="SM00829">
    <property type="entry name" value="PKS_ER"/>
    <property type="match status" value="1"/>
</dbReference>
<dbReference type="InterPro" id="IPR052711">
    <property type="entry name" value="Zinc_ADH-like"/>
</dbReference>
<dbReference type="GO" id="GO:0016491">
    <property type="term" value="F:oxidoreductase activity"/>
    <property type="evidence" value="ECO:0007669"/>
    <property type="project" value="InterPro"/>
</dbReference>
<dbReference type="InterPro" id="IPR013149">
    <property type="entry name" value="ADH-like_C"/>
</dbReference>
<comment type="caution">
    <text evidence="2">The sequence shown here is derived from an EMBL/GenBank/DDBJ whole genome shotgun (WGS) entry which is preliminary data.</text>
</comment>
<protein>
    <recommendedName>
        <fullName evidence="1">Enoyl reductase (ER) domain-containing protein</fullName>
    </recommendedName>
</protein>
<dbReference type="InterPro" id="IPR011032">
    <property type="entry name" value="GroES-like_sf"/>
</dbReference>
<name>A0A177FHV8_9EURO</name>
<organism evidence="2 3">
    <name type="scientific">Fonsecaea monophora</name>
    <dbReference type="NCBI Taxonomy" id="254056"/>
    <lineage>
        <taxon>Eukaryota</taxon>
        <taxon>Fungi</taxon>
        <taxon>Dikarya</taxon>
        <taxon>Ascomycota</taxon>
        <taxon>Pezizomycotina</taxon>
        <taxon>Eurotiomycetes</taxon>
        <taxon>Chaetothyriomycetidae</taxon>
        <taxon>Chaetothyriales</taxon>
        <taxon>Herpotrichiellaceae</taxon>
        <taxon>Fonsecaea</taxon>
    </lineage>
</organism>
<proteinExistence type="predicted"/>
<dbReference type="InterPro" id="IPR020843">
    <property type="entry name" value="ER"/>
</dbReference>
<dbReference type="EMBL" id="LVKK01000011">
    <property type="protein sequence ID" value="OAG43200.1"/>
    <property type="molecule type" value="Genomic_DNA"/>
</dbReference>
<dbReference type="Gene3D" id="3.90.180.10">
    <property type="entry name" value="Medium-chain alcohol dehydrogenases, catalytic domain"/>
    <property type="match status" value="1"/>
</dbReference>
<dbReference type="SUPFAM" id="SSF50129">
    <property type="entry name" value="GroES-like"/>
    <property type="match status" value="1"/>
</dbReference>
<sequence length="405" mass="43240">MLSQTVYRVTSQTGIDGLESFQEPVPTAGKHEILVKVLSVALNFRDIAIINGTYPVAVKENVVPCSDMAGEVVQVGEGVVSFTEGELVTAPVSLDTVYGPVRDGASSLGGTEDGVLRQYLTLPASSAIRLPKSNLGPNEWAATVTTGYTVWNAFYGSTPLRPGDTVLALGTGGVSVLAVIIAKAAGATTIITSSSDDKLEQVKKLFQVDHTINYKTHPAWAEEAMTLTNGHGVDHVIEVGGVGTIEQSIAAVTNGGTVSVIGFLASLPDDRMPNVTLQILLKGAKLRGVLGGSKMQLEEAIRFIAARNLPVPVDKVFPFTKEGILAAIKLEVQMKRDKVILMFSPRTESQFHFTVEMFPTAPERSEVRGKEVPRFEYLDLARIGKSASRVAISISTPTAFNTQSN</sequence>
<dbReference type="InterPro" id="IPR013154">
    <property type="entry name" value="ADH-like_N"/>
</dbReference>
<dbReference type="Pfam" id="PF08240">
    <property type="entry name" value="ADH_N"/>
    <property type="match status" value="1"/>
</dbReference>
<gene>
    <name evidence="2" type="ORF">AYO21_02486</name>
</gene>
<dbReference type="OrthoDB" id="3509362at2759"/>
<dbReference type="Gene3D" id="3.40.50.720">
    <property type="entry name" value="NAD(P)-binding Rossmann-like Domain"/>
    <property type="match status" value="1"/>
</dbReference>
<dbReference type="Pfam" id="PF00107">
    <property type="entry name" value="ADH_zinc_N"/>
    <property type="match status" value="1"/>
</dbReference>
<dbReference type="RefSeq" id="XP_022515152.1">
    <property type="nucleotide sequence ID" value="XM_022652464.1"/>
</dbReference>
<evidence type="ECO:0000313" key="3">
    <source>
        <dbReference type="Proteomes" id="UP000077002"/>
    </source>
</evidence>
<evidence type="ECO:0000259" key="1">
    <source>
        <dbReference type="SMART" id="SM00829"/>
    </source>
</evidence>
<dbReference type="CDD" id="cd08276">
    <property type="entry name" value="MDR7"/>
    <property type="match status" value="1"/>
</dbReference>
<reference evidence="2 3" key="1">
    <citation type="submission" date="2016-03" db="EMBL/GenBank/DDBJ databases">
        <title>Draft genome sequence of the Fonsecaea monophora CBS 269.37.</title>
        <authorList>
            <person name="Bombassaro A."/>
            <person name="Vinicius W.A."/>
            <person name="De Hoog S."/>
            <person name="Sun J."/>
            <person name="Souza E.M."/>
            <person name="Raittz R.T."/>
            <person name="Costa F."/>
            <person name="Leao A.C."/>
            <person name="Tadra-Sfeir M.Z."/>
            <person name="Baura V."/>
            <person name="Balsanelli E."/>
            <person name="Pedrosa F.O."/>
            <person name="Moreno L.F."/>
            <person name="Steffens M.B."/>
            <person name="Xi L."/>
            <person name="Bocca A.L."/>
            <person name="Felipe M.S."/>
            <person name="Teixeira M."/>
            <person name="Telles Filho F.Q."/>
            <person name="Azevedo C.M."/>
            <person name="Gomes R."/>
            <person name="Vicente V.A."/>
        </authorList>
    </citation>
    <scope>NUCLEOTIDE SEQUENCE [LARGE SCALE GENOMIC DNA]</scope>
    <source>
        <strain evidence="2 3">CBS 269.37</strain>
    </source>
</reference>
<accession>A0A177FHV8</accession>
<dbReference type="SUPFAM" id="SSF51735">
    <property type="entry name" value="NAD(P)-binding Rossmann-fold domains"/>
    <property type="match status" value="1"/>
</dbReference>
<dbReference type="PANTHER" id="PTHR45033">
    <property type="match status" value="1"/>
</dbReference>
<dbReference type="PANTHER" id="PTHR45033:SF2">
    <property type="entry name" value="ZINC-TYPE ALCOHOL DEHYDROGENASE-LIKE PROTEIN C1773.06C"/>
    <property type="match status" value="1"/>
</dbReference>
<keyword evidence="3" id="KW-1185">Reference proteome</keyword>
<dbReference type="GeneID" id="34597660"/>
<dbReference type="AlphaFoldDB" id="A0A177FHV8"/>
<dbReference type="InterPro" id="IPR036291">
    <property type="entry name" value="NAD(P)-bd_dom_sf"/>
</dbReference>
<dbReference type="Proteomes" id="UP000077002">
    <property type="component" value="Unassembled WGS sequence"/>
</dbReference>
<feature type="domain" description="Enoyl reductase (ER)" evidence="1">
    <location>
        <begin position="14"/>
        <end position="341"/>
    </location>
</feature>